<sequence>MKIIIHLTPNTSLVPYNYQRNLVGTFHKWLGENQIHDETSLYSLSWLIGGRGVKGGLEFRNGATWNIAAFDLALLKILIRNIQKDPEVNFGMAVESISICEEPKFAHKEKFYLASPIFVKRAEAGKIKFYLFDTEETDLLMTHTLQTKMKKAGVSHKGVQVYFDRSYPSPKTKHIVYNGIACKASYCPVIIEGTSEQIAFAWNVGIGNSTGIGFGALK</sequence>
<evidence type="ECO:0000313" key="6">
    <source>
        <dbReference type="Proteomes" id="UP001595818"/>
    </source>
</evidence>
<dbReference type="Pfam" id="PF01881">
    <property type="entry name" value="Cas_Cas6_C"/>
    <property type="match status" value="1"/>
</dbReference>
<dbReference type="PANTHER" id="PTHR36984:SF1">
    <property type="entry name" value="CRISPR-ASSOCIATED ENDORIBONUCLEASE CAS6 1"/>
    <property type="match status" value="1"/>
</dbReference>
<evidence type="ECO:0000256" key="1">
    <source>
        <dbReference type="ARBA" id="ARBA00005937"/>
    </source>
</evidence>
<dbReference type="InterPro" id="IPR010156">
    <property type="entry name" value="CRISPR-assoc_prot_Cas6"/>
</dbReference>
<dbReference type="Proteomes" id="UP001595818">
    <property type="component" value="Unassembled WGS sequence"/>
</dbReference>
<keyword evidence="3" id="KW-0051">Antiviral defense</keyword>
<dbReference type="RefSeq" id="WP_377064396.1">
    <property type="nucleotide sequence ID" value="NZ_JBHSJJ010000005.1"/>
</dbReference>
<evidence type="ECO:0000256" key="3">
    <source>
        <dbReference type="ARBA" id="ARBA00023118"/>
    </source>
</evidence>
<organism evidence="5 6">
    <name type="scientific">Negadavirga shengliensis</name>
    <dbReference type="NCBI Taxonomy" id="1389218"/>
    <lineage>
        <taxon>Bacteria</taxon>
        <taxon>Pseudomonadati</taxon>
        <taxon>Bacteroidota</taxon>
        <taxon>Cytophagia</taxon>
        <taxon>Cytophagales</taxon>
        <taxon>Cyclobacteriaceae</taxon>
        <taxon>Negadavirga</taxon>
    </lineage>
</organism>
<proteinExistence type="inferred from homology"/>
<evidence type="ECO:0000259" key="4">
    <source>
        <dbReference type="Pfam" id="PF01881"/>
    </source>
</evidence>
<accession>A0ABV9T0M5</accession>
<reference evidence="6" key="1">
    <citation type="journal article" date="2019" name="Int. J. Syst. Evol. Microbiol.">
        <title>The Global Catalogue of Microorganisms (GCM) 10K type strain sequencing project: providing services to taxonomists for standard genome sequencing and annotation.</title>
        <authorList>
            <consortium name="The Broad Institute Genomics Platform"/>
            <consortium name="The Broad Institute Genome Sequencing Center for Infectious Disease"/>
            <person name="Wu L."/>
            <person name="Ma J."/>
        </authorList>
    </citation>
    <scope>NUCLEOTIDE SEQUENCE [LARGE SCALE GENOMIC DNA]</scope>
    <source>
        <strain evidence="6">CGMCC 4.7466</strain>
    </source>
</reference>
<evidence type="ECO:0000313" key="5">
    <source>
        <dbReference type="EMBL" id="MFC4872204.1"/>
    </source>
</evidence>
<dbReference type="PANTHER" id="PTHR36984">
    <property type="entry name" value="CRISPR-ASSOCIATED ENDORIBONUCLEASE CAS6 1"/>
    <property type="match status" value="1"/>
</dbReference>
<keyword evidence="2" id="KW-0694">RNA-binding</keyword>
<comment type="similarity">
    <text evidence="1">Belongs to the CRISPR-associated protein Cas6/Cse3/CasE family.</text>
</comment>
<evidence type="ECO:0000256" key="2">
    <source>
        <dbReference type="ARBA" id="ARBA00022884"/>
    </source>
</evidence>
<gene>
    <name evidence="5" type="primary">cas6</name>
    <name evidence="5" type="ORF">ACFPFU_10925</name>
</gene>
<keyword evidence="6" id="KW-1185">Reference proteome</keyword>
<dbReference type="CDD" id="cd21140">
    <property type="entry name" value="Cas6_I-like"/>
    <property type="match status" value="1"/>
</dbReference>
<dbReference type="Gene3D" id="3.30.70.1890">
    <property type="match status" value="1"/>
</dbReference>
<name>A0ABV9T0M5_9BACT</name>
<dbReference type="EMBL" id="JBHSJJ010000005">
    <property type="protein sequence ID" value="MFC4872204.1"/>
    <property type="molecule type" value="Genomic_DNA"/>
</dbReference>
<dbReference type="Gene3D" id="3.30.70.1900">
    <property type="match status" value="1"/>
</dbReference>
<dbReference type="InterPro" id="IPR045747">
    <property type="entry name" value="CRISPR-assoc_prot_Cas6_N_sf"/>
</dbReference>
<protein>
    <submittedName>
        <fullName evidence="5">CRISPR-associated endoribonuclease Cas6</fullName>
    </submittedName>
</protein>
<dbReference type="InterPro" id="IPR049435">
    <property type="entry name" value="Cas_Cas6_C"/>
</dbReference>
<dbReference type="NCBIfam" id="TIGR01877">
    <property type="entry name" value="cas_cas6"/>
    <property type="match status" value="1"/>
</dbReference>
<feature type="domain" description="CRISPR associated protein Cas6 C-terminal" evidence="4">
    <location>
        <begin position="101"/>
        <end position="217"/>
    </location>
</feature>
<comment type="caution">
    <text evidence="5">The sequence shown here is derived from an EMBL/GenBank/DDBJ whole genome shotgun (WGS) entry which is preliminary data.</text>
</comment>